<reference evidence="9" key="1">
    <citation type="journal article" date="2020" name="Stud. Mycol.">
        <title>101 Dothideomycetes genomes: a test case for predicting lifestyles and emergence of pathogens.</title>
        <authorList>
            <person name="Haridas S."/>
            <person name="Albert R."/>
            <person name="Binder M."/>
            <person name="Bloem J."/>
            <person name="Labutti K."/>
            <person name="Salamov A."/>
            <person name="Andreopoulos B."/>
            <person name="Baker S."/>
            <person name="Barry K."/>
            <person name="Bills G."/>
            <person name="Bluhm B."/>
            <person name="Cannon C."/>
            <person name="Castanera R."/>
            <person name="Culley D."/>
            <person name="Daum C."/>
            <person name="Ezra D."/>
            <person name="Gonzalez J."/>
            <person name="Henrissat B."/>
            <person name="Kuo A."/>
            <person name="Liang C."/>
            <person name="Lipzen A."/>
            <person name="Lutzoni F."/>
            <person name="Magnuson J."/>
            <person name="Mondo S."/>
            <person name="Nolan M."/>
            <person name="Ohm R."/>
            <person name="Pangilinan J."/>
            <person name="Park H.-J."/>
            <person name="Ramirez L."/>
            <person name="Alfaro M."/>
            <person name="Sun H."/>
            <person name="Tritt A."/>
            <person name="Yoshinaga Y."/>
            <person name="Zwiers L.-H."/>
            <person name="Turgeon B."/>
            <person name="Goodwin S."/>
            <person name="Spatafora J."/>
            <person name="Crous P."/>
            <person name="Grigoriev I."/>
        </authorList>
    </citation>
    <scope>NUCLEOTIDE SEQUENCE</scope>
    <source>
        <strain evidence="9">ATCC 36951</strain>
    </source>
</reference>
<sequence length="566" mass="62201">MVDSNELEFAPAPHALAGYGDHGTKEKVSTDIEAAPAESVHDMDEKSQGSMFGHFEEVQHLKQGLHQRHIQMIALAGTIGTGLFLGSGRAVANAGPLGAWLGYSIIGVTVCSVVLAVAEMGALVPLSGSVVRFSEFFVDEALAFANGWNMTYSYIVSIPSEIVATAVLVQFWVDINNAVWITVFGGLVIASSMLFVRVYGELEFAFSLLKIFLVVFINILALVITCGGGAEGPIGFRYWRNPGPFVQYLDISGALGRFCGFWSTFSSALYAYGGIHAIVIAAAETKNPRQAIPQAAKRIFWRVLIFYMLTIFMVGLVVPSNDPQLLRSTGTAAQSPFVIAANNAKIKVVPSIINAIVLTSAWSAGNSNMLTGSRVLYGMANAGQAPKFFTRLNRMGIPYLCVGLLGVFIALGYMSLQDTASEVFTWLQDLVAISTLTDWTIVLITYLRFYYGCKAQGIDRKKELPWAAPFQPWFSWISLVLFLLLLLTSGYTTFIHGHWSTETFISSYFNIPFVLILYFGYKLWKGTRIIPLREIPIRGFIDVANANPEPRIPKKTGLRRLNVLWS</sequence>
<keyword evidence="2" id="KW-0813">Transport</keyword>
<keyword evidence="10" id="KW-1185">Reference proteome</keyword>
<dbReference type="Pfam" id="PF00324">
    <property type="entry name" value="AA_permease"/>
    <property type="match status" value="1"/>
</dbReference>
<feature type="transmembrane region" description="Helical" evidence="7">
    <location>
        <begin position="72"/>
        <end position="91"/>
    </location>
</feature>
<name>A0A6A6D3B3_ZASCE</name>
<evidence type="ECO:0000256" key="4">
    <source>
        <dbReference type="ARBA" id="ARBA00022970"/>
    </source>
</evidence>
<evidence type="ECO:0000256" key="1">
    <source>
        <dbReference type="ARBA" id="ARBA00004141"/>
    </source>
</evidence>
<feature type="transmembrane region" description="Helical" evidence="7">
    <location>
        <begin position="179"/>
        <end position="199"/>
    </location>
</feature>
<dbReference type="Gene3D" id="1.20.1740.10">
    <property type="entry name" value="Amino acid/polyamine transporter I"/>
    <property type="match status" value="1"/>
</dbReference>
<dbReference type="RefSeq" id="XP_033674482.1">
    <property type="nucleotide sequence ID" value="XM_033803381.1"/>
</dbReference>
<proteinExistence type="predicted"/>
<dbReference type="EMBL" id="ML993579">
    <property type="protein sequence ID" value="KAF2173593.1"/>
    <property type="molecule type" value="Genomic_DNA"/>
</dbReference>
<feature type="domain" description="Amino acid permease/ SLC12A" evidence="8">
    <location>
        <begin position="69"/>
        <end position="528"/>
    </location>
</feature>
<feature type="transmembrane region" description="Helical" evidence="7">
    <location>
        <begin position="97"/>
        <end position="118"/>
    </location>
</feature>
<feature type="transmembrane region" description="Helical" evidence="7">
    <location>
        <begin position="504"/>
        <end position="524"/>
    </location>
</feature>
<dbReference type="FunFam" id="1.20.1740.10:FF:000006">
    <property type="entry name" value="General amino acid permease"/>
    <property type="match status" value="1"/>
</dbReference>
<evidence type="ECO:0000259" key="8">
    <source>
        <dbReference type="Pfam" id="PF00324"/>
    </source>
</evidence>
<evidence type="ECO:0000256" key="2">
    <source>
        <dbReference type="ARBA" id="ARBA00022448"/>
    </source>
</evidence>
<gene>
    <name evidence="9" type="ORF">M409DRAFT_15871</name>
</gene>
<comment type="subcellular location">
    <subcellularLocation>
        <location evidence="1">Membrane</location>
        <topology evidence="1">Multi-pass membrane protein</topology>
    </subcellularLocation>
</comment>
<dbReference type="Proteomes" id="UP000799537">
    <property type="component" value="Unassembled WGS sequence"/>
</dbReference>
<dbReference type="PIRSF" id="PIRSF006060">
    <property type="entry name" value="AA_transporter"/>
    <property type="match status" value="1"/>
</dbReference>
<keyword evidence="6 7" id="KW-0472">Membrane</keyword>
<dbReference type="OrthoDB" id="3900342at2759"/>
<keyword evidence="3 7" id="KW-0812">Transmembrane</keyword>
<evidence type="ECO:0000313" key="10">
    <source>
        <dbReference type="Proteomes" id="UP000799537"/>
    </source>
</evidence>
<feature type="transmembrane region" description="Helical" evidence="7">
    <location>
        <begin position="431"/>
        <end position="451"/>
    </location>
</feature>
<keyword evidence="5 7" id="KW-1133">Transmembrane helix</keyword>
<dbReference type="AlphaFoldDB" id="A0A6A6D3B3"/>
<feature type="transmembrane region" description="Helical" evidence="7">
    <location>
        <begin position="397"/>
        <end position="416"/>
    </location>
</feature>
<evidence type="ECO:0000256" key="5">
    <source>
        <dbReference type="ARBA" id="ARBA00022989"/>
    </source>
</evidence>
<dbReference type="GO" id="GO:0015171">
    <property type="term" value="F:amino acid transmembrane transporter activity"/>
    <property type="evidence" value="ECO:0007669"/>
    <property type="project" value="TreeGrafter"/>
</dbReference>
<keyword evidence="4" id="KW-0029">Amino-acid transport</keyword>
<evidence type="ECO:0000256" key="7">
    <source>
        <dbReference type="SAM" id="Phobius"/>
    </source>
</evidence>
<dbReference type="InterPro" id="IPR004841">
    <property type="entry name" value="AA-permease/SLC12A_dom"/>
</dbReference>
<accession>A0A6A6D3B3</accession>
<protein>
    <recommendedName>
        <fullName evidence="8">Amino acid permease/ SLC12A domain-containing protein</fullName>
    </recommendedName>
</protein>
<feature type="transmembrane region" description="Helical" evidence="7">
    <location>
        <begin position="211"/>
        <end position="230"/>
    </location>
</feature>
<dbReference type="GeneID" id="54556653"/>
<feature type="transmembrane region" description="Helical" evidence="7">
    <location>
        <begin position="299"/>
        <end position="318"/>
    </location>
</feature>
<feature type="transmembrane region" description="Helical" evidence="7">
    <location>
        <begin position="472"/>
        <end position="492"/>
    </location>
</feature>
<dbReference type="PANTHER" id="PTHR43341">
    <property type="entry name" value="AMINO ACID PERMEASE"/>
    <property type="match status" value="1"/>
</dbReference>
<dbReference type="GO" id="GO:0016020">
    <property type="term" value="C:membrane"/>
    <property type="evidence" value="ECO:0007669"/>
    <property type="project" value="UniProtKB-SubCell"/>
</dbReference>
<organism evidence="9 10">
    <name type="scientific">Zasmidium cellare ATCC 36951</name>
    <dbReference type="NCBI Taxonomy" id="1080233"/>
    <lineage>
        <taxon>Eukaryota</taxon>
        <taxon>Fungi</taxon>
        <taxon>Dikarya</taxon>
        <taxon>Ascomycota</taxon>
        <taxon>Pezizomycotina</taxon>
        <taxon>Dothideomycetes</taxon>
        <taxon>Dothideomycetidae</taxon>
        <taxon>Mycosphaerellales</taxon>
        <taxon>Mycosphaerellaceae</taxon>
        <taxon>Zasmidium</taxon>
    </lineage>
</organism>
<dbReference type="InterPro" id="IPR050524">
    <property type="entry name" value="APC_YAT"/>
</dbReference>
<evidence type="ECO:0000313" key="9">
    <source>
        <dbReference type="EMBL" id="KAF2173593.1"/>
    </source>
</evidence>
<evidence type="ECO:0000256" key="6">
    <source>
        <dbReference type="ARBA" id="ARBA00023136"/>
    </source>
</evidence>
<evidence type="ECO:0000256" key="3">
    <source>
        <dbReference type="ARBA" id="ARBA00022692"/>
    </source>
</evidence>
<dbReference type="PANTHER" id="PTHR43341:SF18">
    <property type="entry name" value="AMINO ACID PERMEASE_ SLC12A DOMAIN-CONTAINING PROTEIN"/>
    <property type="match status" value="1"/>
</dbReference>